<evidence type="ECO:0000259" key="1">
    <source>
        <dbReference type="SMART" id="SM00507"/>
    </source>
</evidence>
<dbReference type="InterPro" id="IPR002711">
    <property type="entry name" value="HNH"/>
</dbReference>
<dbReference type="GO" id="GO:0003676">
    <property type="term" value="F:nucleic acid binding"/>
    <property type="evidence" value="ECO:0007669"/>
    <property type="project" value="InterPro"/>
</dbReference>
<feature type="domain" description="HNH nuclease" evidence="1">
    <location>
        <begin position="48"/>
        <end position="95"/>
    </location>
</feature>
<sequence length="111" mass="12764">MPARAPRPCSVPGCPELVTDRTAQCLNHRRRADRQRINRPYDQSGWRALSIARRRKYPLCEMCGRRWSRETDHINGDASDNRWENLRALCGLCHRRRTAQDQPGGSAADHG</sequence>
<dbReference type="RefSeq" id="WP_132412752.1">
    <property type="nucleotide sequence ID" value="NZ_SMKA01000189.1"/>
</dbReference>
<keyword evidence="2" id="KW-0255">Endonuclease</keyword>
<dbReference type="GO" id="GO:0004519">
    <property type="term" value="F:endonuclease activity"/>
    <property type="evidence" value="ECO:0007669"/>
    <property type="project" value="UniProtKB-KW"/>
</dbReference>
<dbReference type="GO" id="GO:0008270">
    <property type="term" value="F:zinc ion binding"/>
    <property type="evidence" value="ECO:0007669"/>
    <property type="project" value="InterPro"/>
</dbReference>
<dbReference type="EMBL" id="SMKA01000189">
    <property type="protein sequence ID" value="TDC22502.1"/>
    <property type="molecule type" value="Genomic_DNA"/>
</dbReference>
<proteinExistence type="predicted"/>
<dbReference type="InterPro" id="IPR003615">
    <property type="entry name" value="HNH_nuc"/>
</dbReference>
<gene>
    <name evidence="2" type="ORF">E1261_30800</name>
</gene>
<evidence type="ECO:0000313" key="3">
    <source>
        <dbReference type="Proteomes" id="UP000295075"/>
    </source>
</evidence>
<dbReference type="Pfam" id="PF01844">
    <property type="entry name" value="HNH"/>
    <property type="match status" value="1"/>
</dbReference>
<protein>
    <submittedName>
        <fullName evidence="2">HNH endonuclease</fullName>
    </submittedName>
</protein>
<dbReference type="OrthoDB" id="2085958at2"/>
<dbReference type="SMART" id="SM00507">
    <property type="entry name" value="HNHc"/>
    <property type="match status" value="1"/>
</dbReference>
<organism evidence="2 3">
    <name type="scientific">Kribbella albertanoniae</name>
    <dbReference type="NCBI Taxonomy" id="1266829"/>
    <lineage>
        <taxon>Bacteria</taxon>
        <taxon>Bacillati</taxon>
        <taxon>Actinomycetota</taxon>
        <taxon>Actinomycetes</taxon>
        <taxon>Propionibacteriales</taxon>
        <taxon>Kribbellaceae</taxon>
        <taxon>Kribbella</taxon>
    </lineage>
</organism>
<keyword evidence="3" id="KW-1185">Reference proteome</keyword>
<dbReference type="CDD" id="cd00085">
    <property type="entry name" value="HNHc"/>
    <property type="match status" value="1"/>
</dbReference>
<dbReference type="AlphaFoldDB" id="A0A4R4PKB4"/>
<comment type="caution">
    <text evidence="2">The sequence shown here is derived from an EMBL/GenBank/DDBJ whole genome shotgun (WGS) entry which is preliminary data.</text>
</comment>
<evidence type="ECO:0000313" key="2">
    <source>
        <dbReference type="EMBL" id="TDC22502.1"/>
    </source>
</evidence>
<accession>A0A4R4PKB4</accession>
<dbReference type="Gene3D" id="1.10.30.50">
    <property type="match status" value="1"/>
</dbReference>
<keyword evidence="2" id="KW-0540">Nuclease</keyword>
<name>A0A4R4PKB4_9ACTN</name>
<keyword evidence="2" id="KW-0378">Hydrolase</keyword>
<dbReference type="Proteomes" id="UP000295075">
    <property type="component" value="Unassembled WGS sequence"/>
</dbReference>
<reference evidence="2 3" key="1">
    <citation type="submission" date="2019-03" db="EMBL/GenBank/DDBJ databases">
        <title>Draft genome sequences of novel Actinobacteria.</title>
        <authorList>
            <person name="Sahin N."/>
            <person name="Ay H."/>
            <person name="Saygin H."/>
        </authorList>
    </citation>
    <scope>NUCLEOTIDE SEQUENCE [LARGE SCALE GENOMIC DNA]</scope>
    <source>
        <strain evidence="2 3">JCM 30547</strain>
    </source>
</reference>